<organism evidence="2 3">
    <name type="scientific">Pseudomonas iridis</name>
    <dbReference type="NCBI Taxonomy" id="2710587"/>
    <lineage>
        <taxon>Bacteria</taxon>
        <taxon>Pseudomonadati</taxon>
        <taxon>Pseudomonadota</taxon>
        <taxon>Gammaproteobacteria</taxon>
        <taxon>Pseudomonadales</taxon>
        <taxon>Pseudomonadaceae</taxon>
        <taxon>Pseudomonas</taxon>
    </lineage>
</organism>
<evidence type="ECO:0000256" key="1">
    <source>
        <dbReference type="SAM" id="Phobius"/>
    </source>
</evidence>
<dbReference type="EMBL" id="JBIUVY010000002">
    <property type="protein sequence ID" value="MFJ2285280.1"/>
    <property type="molecule type" value="Genomic_DNA"/>
</dbReference>
<keyword evidence="3" id="KW-1185">Reference proteome</keyword>
<evidence type="ECO:0000313" key="3">
    <source>
        <dbReference type="Proteomes" id="UP001617296"/>
    </source>
</evidence>
<accession>A0ABW8DGV6</accession>
<sequence>MLTAPEARTKLNNVWPAKFLFPTEEAVTQRLAKHNLASVFLPIQIKHSHAHDFQTLLSHCIDSLDYLPLRPDFSFDQIWKALDAEFFRVKALHGTPVNQSRFSAFSLYISASDLTSKSHHNLAAHIPLQTCEFLAKRILDSTANPSEHSEAFVKRLNNTLGVGLLADIHDKYDSDWLTHKKQAETQRNLGRLLKIIISGRQVALGENNYQLSADEISQLMISTILPQFRNERFHGNVRPPFRSSKATLKTYAHAYFLLIYVYSLMCEVFLYRQFFVTQPADVVANTNDNVERFLKIFGDQLLA</sequence>
<keyword evidence="1" id="KW-0812">Transmembrane</keyword>
<reference evidence="2 3" key="1">
    <citation type="submission" date="2024-10" db="EMBL/GenBank/DDBJ databases">
        <title>The Natural Products Discovery Center: Release of the First 8490 Sequenced Strains for Exploring Actinobacteria Biosynthetic Diversity.</title>
        <authorList>
            <person name="Kalkreuter E."/>
            <person name="Kautsar S.A."/>
            <person name="Yang D."/>
            <person name="Bader C.D."/>
            <person name="Teijaro C.N."/>
            <person name="Fluegel L."/>
            <person name="Davis C.M."/>
            <person name="Simpson J.R."/>
            <person name="Lauterbach L."/>
            <person name="Steele A.D."/>
            <person name="Gui C."/>
            <person name="Meng S."/>
            <person name="Li G."/>
            <person name="Viehrig K."/>
            <person name="Ye F."/>
            <person name="Su P."/>
            <person name="Kiefer A.F."/>
            <person name="Nichols A."/>
            <person name="Cepeda A.J."/>
            <person name="Yan W."/>
            <person name="Fan B."/>
            <person name="Jiang Y."/>
            <person name="Adhikari A."/>
            <person name="Zheng C.-J."/>
            <person name="Schuster L."/>
            <person name="Cowan T.M."/>
            <person name="Smanski M.J."/>
            <person name="Chevrette M.G."/>
            <person name="De Carvalho L.P.S."/>
            <person name="Shen B."/>
        </authorList>
    </citation>
    <scope>NUCLEOTIDE SEQUENCE [LARGE SCALE GENOMIC DNA]</scope>
    <source>
        <strain evidence="2 3">NPDC087689</strain>
    </source>
</reference>
<gene>
    <name evidence="2" type="ORF">ACIOUF_02740</name>
</gene>
<keyword evidence="1" id="KW-1133">Transmembrane helix</keyword>
<protein>
    <submittedName>
        <fullName evidence="2">Uncharacterized protein</fullName>
    </submittedName>
</protein>
<proteinExistence type="predicted"/>
<dbReference type="Proteomes" id="UP001617296">
    <property type="component" value="Unassembled WGS sequence"/>
</dbReference>
<dbReference type="RefSeq" id="WP_401229926.1">
    <property type="nucleotide sequence ID" value="NZ_JBIUVY010000002.1"/>
</dbReference>
<evidence type="ECO:0000313" key="2">
    <source>
        <dbReference type="EMBL" id="MFJ2285280.1"/>
    </source>
</evidence>
<name>A0ABW8DGV6_9PSED</name>
<comment type="caution">
    <text evidence="2">The sequence shown here is derived from an EMBL/GenBank/DDBJ whole genome shotgun (WGS) entry which is preliminary data.</text>
</comment>
<feature type="transmembrane region" description="Helical" evidence="1">
    <location>
        <begin position="252"/>
        <end position="271"/>
    </location>
</feature>
<keyword evidence="1" id="KW-0472">Membrane</keyword>